<feature type="domain" description="J" evidence="2">
    <location>
        <begin position="193"/>
        <end position="254"/>
    </location>
</feature>
<organism evidence="3 4">
    <name type="scientific">Penstemon smallii</name>
    <dbReference type="NCBI Taxonomy" id="265156"/>
    <lineage>
        <taxon>Eukaryota</taxon>
        <taxon>Viridiplantae</taxon>
        <taxon>Streptophyta</taxon>
        <taxon>Embryophyta</taxon>
        <taxon>Tracheophyta</taxon>
        <taxon>Spermatophyta</taxon>
        <taxon>Magnoliopsida</taxon>
        <taxon>eudicotyledons</taxon>
        <taxon>Gunneridae</taxon>
        <taxon>Pentapetalae</taxon>
        <taxon>asterids</taxon>
        <taxon>lamiids</taxon>
        <taxon>Lamiales</taxon>
        <taxon>Plantaginaceae</taxon>
        <taxon>Cheloneae</taxon>
        <taxon>Penstemon</taxon>
    </lineage>
</organism>
<dbReference type="AlphaFoldDB" id="A0ABD3SSZ9"/>
<reference evidence="3 4" key="1">
    <citation type="submission" date="2024-12" db="EMBL/GenBank/DDBJ databases">
        <title>The unique morphological basis and parallel evolutionary history of personate flowers in Penstemon.</title>
        <authorList>
            <person name="Depatie T.H."/>
            <person name="Wessinger C.A."/>
        </authorList>
    </citation>
    <scope>NUCLEOTIDE SEQUENCE [LARGE SCALE GENOMIC DNA]</scope>
    <source>
        <strain evidence="3">WTNN_2</strain>
        <tissue evidence="3">Leaf</tissue>
    </source>
</reference>
<keyword evidence="4" id="KW-1185">Reference proteome</keyword>
<accession>A0ABD3SSZ9</accession>
<dbReference type="SUPFAM" id="SSF46565">
    <property type="entry name" value="Chaperone J-domain"/>
    <property type="match status" value="1"/>
</dbReference>
<dbReference type="Gene3D" id="1.10.287.110">
    <property type="entry name" value="DnaJ domain"/>
    <property type="match status" value="1"/>
</dbReference>
<dbReference type="PANTHER" id="PTHR45376">
    <property type="entry name" value="CHAPERONE DNAJ-DOMAIN SUPERFAMILY PROTEIN-RELATED"/>
    <property type="match status" value="1"/>
</dbReference>
<evidence type="ECO:0000313" key="4">
    <source>
        <dbReference type="Proteomes" id="UP001634393"/>
    </source>
</evidence>
<dbReference type="SMART" id="SM00271">
    <property type="entry name" value="DnaJ"/>
    <property type="match status" value="1"/>
</dbReference>
<dbReference type="PANTHER" id="PTHR45376:SF5">
    <property type="entry name" value="CHAPERONE DNAJ-DOMAIN SUPERFAMILY PROTEIN"/>
    <property type="match status" value="1"/>
</dbReference>
<dbReference type="InterPro" id="IPR036869">
    <property type="entry name" value="J_dom_sf"/>
</dbReference>
<comment type="caution">
    <text evidence="3">The sequence shown here is derived from an EMBL/GenBank/DDBJ whole genome shotgun (WGS) entry which is preliminary data.</text>
</comment>
<feature type="compositionally biased region" description="Basic residues" evidence="1">
    <location>
        <begin position="106"/>
        <end position="129"/>
    </location>
</feature>
<dbReference type="InterPro" id="IPR001623">
    <property type="entry name" value="DnaJ_domain"/>
</dbReference>
<dbReference type="Pfam" id="PF00226">
    <property type="entry name" value="DnaJ"/>
    <property type="match status" value="1"/>
</dbReference>
<sequence>MQVLARWRNVLMKNTITQSATPSNNHLGLFHSTDASFEKWKTKFNFDVRGDKQPPSKDYIRYSVREKRANTKKALKNLLFNGGSSTSRFEDSFSKIEADYSDRMNKKSRMKPARQAKKAHHKKMKSKHKREKIYEEFDGHERIFQANFGDQCFTWSFKPWEKGFDWRGTYFSSKEENHPRNGAEFDSIVGTFADRRILGLPPAGPLRIEDVKAAFRLSALKWHPDKHQGSSQGEAEEKFKQCVNAYKSLCSALSPPP</sequence>
<dbReference type="Proteomes" id="UP001634393">
    <property type="component" value="Unassembled WGS sequence"/>
</dbReference>
<evidence type="ECO:0000256" key="1">
    <source>
        <dbReference type="SAM" id="MobiDB-lite"/>
    </source>
</evidence>
<proteinExistence type="predicted"/>
<feature type="region of interest" description="Disordered" evidence="1">
    <location>
        <begin position="104"/>
        <end position="129"/>
    </location>
</feature>
<evidence type="ECO:0000313" key="3">
    <source>
        <dbReference type="EMBL" id="KAL3827739.1"/>
    </source>
</evidence>
<gene>
    <name evidence="3" type="ORF">ACJIZ3_016541</name>
</gene>
<evidence type="ECO:0000259" key="2">
    <source>
        <dbReference type="PROSITE" id="PS50076"/>
    </source>
</evidence>
<dbReference type="EMBL" id="JBJXBP010000005">
    <property type="protein sequence ID" value="KAL3827739.1"/>
    <property type="molecule type" value="Genomic_DNA"/>
</dbReference>
<dbReference type="CDD" id="cd06257">
    <property type="entry name" value="DnaJ"/>
    <property type="match status" value="1"/>
</dbReference>
<dbReference type="PROSITE" id="PS50076">
    <property type="entry name" value="DNAJ_2"/>
    <property type="match status" value="1"/>
</dbReference>
<name>A0ABD3SSZ9_9LAMI</name>
<protein>
    <recommendedName>
        <fullName evidence="2">J domain-containing protein</fullName>
    </recommendedName>
</protein>